<accession>A0ABY5TYA1</accession>
<dbReference type="RefSeq" id="WP_156925603.1">
    <property type="nucleotide sequence ID" value="NZ_CP103423.1"/>
</dbReference>
<sequence length="209" mass="24428">MLNIAVIVLGSILGLILLGVILFRIYEKIKGKSIDFKQNKIGHINKITIEKLKIFNSFNDSLVLTNILVKNNLAKNGFSLFCGVVITKEKIYVLSDLILSTKKEKVEINDEGCFFVKDNKKTKKELWETRWLKEQTRWLEKKTDQPIEVLILIDETIDKQNIINHTDYRVTNIYELNDEIKLEREINYNPKNIANIFLRNNKFKGKIND</sequence>
<gene>
    <name evidence="2" type="ORF">NX772_02810</name>
</gene>
<name>A0ABY5TYA1_9BACT</name>
<organism evidence="2 3">
    <name type="scientific">Mesomycoplasma molare</name>
    <dbReference type="NCBI Taxonomy" id="171288"/>
    <lineage>
        <taxon>Bacteria</taxon>
        <taxon>Bacillati</taxon>
        <taxon>Mycoplasmatota</taxon>
        <taxon>Mycoplasmoidales</taxon>
        <taxon>Metamycoplasmataceae</taxon>
        <taxon>Mesomycoplasma</taxon>
    </lineage>
</organism>
<evidence type="ECO:0008006" key="4">
    <source>
        <dbReference type="Google" id="ProtNLM"/>
    </source>
</evidence>
<feature type="transmembrane region" description="Helical" evidence="1">
    <location>
        <begin position="6"/>
        <end position="26"/>
    </location>
</feature>
<dbReference type="Proteomes" id="UP001058364">
    <property type="component" value="Chromosome"/>
</dbReference>
<proteinExistence type="predicted"/>
<keyword evidence="1" id="KW-0472">Membrane</keyword>
<keyword evidence="1" id="KW-0812">Transmembrane</keyword>
<protein>
    <recommendedName>
        <fullName evidence="4">NERD domain-containing protein</fullName>
    </recommendedName>
</protein>
<evidence type="ECO:0000313" key="3">
    <source>
        <dbReference type="Proteomes" id="UP001058364"/>
    </source>
</evidence>
<keyword evidence="1" id="KW-1133">Transmembrane helix</keyword>
<evidence type="ECO:0000313" key="2">
    <source>
        <dbReference type="EMBL" id="UWD34014.1"/>
    </source>
</evidence>
<keyword evidence="3" id="KW-1185">Reference proteome</keyword>
<reference evidence="2" key="1">
    <citation type="submission" date="2022-08" db="EMBL/GenBank/DDBJ databases">
        <title>Complete genome sequence of Mycoplasma molare type strain H 542.</title>
        <authorList>
            <person name="Spergser J."/>
        </authorList>
    </citation>
    <scope>NUCLEOTIDE SEQUENCE</scope>
    <source>
        <strain evidence="2">H 542</strain>
    </source>
</reference>
<dbReference type="EMBL" id="CP103423">
    <property type="protein sequence ID" value="UWD34014.1"/>
    <property type="molecule type" value="Genomic_DNA"/>
</dbReference>
<evidence type="ECO:0000256" key="1">
    <source>
        <dbReference type="SAM" id="Phobius"/>
    </source>
</evidence>